<evidence type="ECO:0000313" key="1">
    <source>
        <dbReference type="EMBL" id="CAJ0607503.1"/>
    </source>
</evidence>
<accession>A0AA36MF05</accession>
<dbReference type="AlphaFoldDB" id="A0AA36MF05"/>
<evidence type="ECO:0000313" key="2">
    <source>
        <dbReference type="Proteomes" id="UP001176961"/>
    </source>
</evidence>
<proteinExistence type="predicted"/>
<comment type="caution">
    <text evidence="1">The sequence shown here is derived from an EMBL/GenBank/DDBJ whole genome shotgun (WGS) entry which is preliminary data.</text>
</comment>
<sequence>MYRLTVRKRRLCGIDFRNSAISSQVIGPQDPRSFDVASITYGGSKELALTTAWDVCLSLPYGFAVRYKDRGTCTNLKPFNYYPNLPMFSGYQYRALLSKKGTVNAAVAD</sequence>
<name>A0AA36MF05_CYLNA</name>
<dbReference type="Proteomes" id="UP001176961">
    <property type="component" value="Unassembled WGS sequence"/>
</dbReference>
<keyword evidence="2" id="KW-1185">Reference proteome</keyword>
<reference evidence="1" key="1">
    <citation type="submission" date="2023-07" db="EMBL/GenBank/DDBJ databases">
        <authorList>
            <consortium name="CYATHOMIX"/>
        </authorList>
    </citation>
    <scope>NUCLEOTIDE SEQUENCE</scope>
    <source>
        <strain evidence="1">N/A</strain>
    </source>
</reference>
<dbReference type="EMBL" id="CATQJL010000316">
    <property type="protein sequence ID" value="CAJ0607503.1"/>
    <property type="molecule type" value="Genomic_DNA"/>
</dbReference>
<protein>
    <submittedName>
        <fullName evidence="1">Uncharacterized protein</fullName>
    </submittedName>
</protein>
<organism evidence="1 2">
    <name type="scientific">Cylicocyclus nassatus</name>
    <name type="common">Nematode worm</name>
    <dbReference type="NCBI Taxonomy" id="53992"/>
    <lineage>
        <taxon>Eukaryota</taxon>
        <taxon>Metazoa</taxon>
        <taxon>Ecdysozoa</taxon>
        <taxon>Nematoda</taxon>
        <taxon>Chromadorea</taxon>
        <taxon>Rhabditida</taxon>
        <taxon>Rhabditina</taxon>
        <taxon>Rhabditomorpha</taxon>
        <taxon>Strongyloidea</taxon>
        <taxon>Strongylidae</taxon>
        <taxon>Cylicocyclus</taxon>
    </lineage>
</organism>
<gene>
    <name evidence="1" type="ORF">CYNAS_LOCUS19486</name>
</gene>